<dbReference type="EMBL" id="MZ334521">
    <property type="protein sequence ID" value="UBF22627.1"/>
    <property type="molecule type" value="Genomic_DNA"/>
</dbReference>
<name>A0AAE8XYS0_9CAUD</name>
<evidence type="ECO:0000313" key="3">
    <source>
        <dbReference type="Proteomes" id="UP000827232"/>
    </source>
</evidence>
<feature type="region of interest" description="Disordered" evidence="1">
    <location>
        <begin position="1"/>
        <end position="22"/>
    </location>
</feature>
<evidence type="ECO:0000256" key="1">
    <source>
        <dbReference type="SAM" id="MobiDB-lite"/>
    </source>
</evidence>
<sequence length="135" mass="15033">MTDLNSFTKREAPTLKATPRQRLPVPVLAETEGTAGVGGFLSTGEKAYVSPRARRSHYFRLHEGYAVSDQILDYLDKSGMAYILIQETDTGNVLEYHLRDFVDFGIPIEHEEADPQTCVPEKHATTWSGHAKGVL</sequence>
<protein>
    <submittedName>
        <fullName evidence="2">Uncharacterized protein</fullName>
    </submittedName>
</protein>
<evidence type="ECO:0000313" key="2">
    <source>
        <dbReference type="EMBL" id="UBF22627.1"/>
    </source>
</evidence>
<proteinExistence type="predicted"/>
<gene>
    <name evidence="2" type="ORF">HRTV-25_gp46</name>
</gene>
<organism evidence="2 3">
    <name type="scientific">Halorubrum tailed virus 25</name>
    <dbReference type="NCBI Taxonomy" id="2878006"/>
    <lineage>
        <taxon>Viruses</taxon>
        <taxon>Duplodnaviria</taxon>
        <taxon>Heunggongvirae</taxon>
        <taxon>Uroviricota</taxon>
        <taxon>Caudoviricetes</taxon>
        <taxon>Thumleimavirales</taxon>
        <taxon>Hafunaviridae</taxon>
        <taxon>Laminvirus</taxon>
        <taxon>Laminvirus thailandense</taxon>
        <taxon>Laminvirus HRTV25</taxon>
    </lineage>
</organism>
<reference evidence="2" key="1">
    <citation type="submission" date="2021-05" db="EMBL/GenBank/DDBJ databases">
        <title>Diversity, taxonomy and evolution of archaeal viruses of the class Caudoviricetes.</title>
        <authorList>
            <person name="Liu Y."/>
            <person name="Demina T.A."/>
            <person name="Roux S."/>
            <person name="Aiewsakun P."/>
            <person name="Kazlauskas D."/>
            <person name="Simmonds P."/>
            <person name="Prangishvili D."/>
            <person name="Oksanen H.M."/>
            <person name="Krupovic M."/>
        </authorList>
    </citation>
    <scope>NUCLEOTIDE SEQUENCE</scope>
    <source>
        <strain evidence="2">HRTV-25/14</strain>
    </source>
</reference>
<accession>A0AAE8XYS0</accession>
<keyword evidence="3" id="KW-1185">Reference proteome</keyword>
<dbReference type="Proteomes" id="UP000827232">
    <property type="component" value="Segment"/>
</dbReference>